<dbReference type="Proteomes" id="UP000053593">
    <property type="component" value="Unassembled WGS sequence"/>
</dbReference>
<reference evidence="1 2" key="1">
    <citation type="submission" date="2014-04" db="EMBL/GenBank/DDBJ databases">
        <title>Evolutionary Origins and Diversification of the Mycorrhizal Mutualists.</title>
        <authorList>
            <consortium name="DOE Joint Genome Institute"/>
            <consortium name="Mycorrhizal Genomics Consortium"/>
            <person name="Kohler A."/>
            <person name="Kuo A."/>
            <person name="Nagy L.G."/>
            <person name="Floudas D."/>
            <person name="Copeland A."/>
            <person name="Barry K.W."/>
            <person name="Cichocki N."/>
            <person name="Veneault-Fourrey C."/>
            <person name="LaButti K."/>
            <person name="Lindquist E.A."/>
            <person name="Lipzen A."/>
            <person name="Lundell T."/>
            <person name="Morin E."/>
            <person name="Murat C."/>
            <person name="Riley R."/>
            <person name="Ohm R."/>
            <person name="Sun H."/>
            <person name="Tunlid A."/>
            <person name="Henrissat B."/>
            <person name="Grigoriev I.V."/>
            <person name="Hibbett D.S."/>
            <person name="Martin F."/>
        </authorList>
    </citation>
    <scope>NUCLEOTIDE SEQUENCE [LARGE SCALE GENOMIC DNA]</scope>
    <source>
        <strain evidence="1 2">FD-317 M1</strain>
    </source>
</reference>
<proteinExistence type="predicted"/>
<sequence length="229" mass="25917">MQRIIREINREAEELVLHVQGVLEEKLHPPIRTERGSRNMNLRYFKQSVKISEFECAEDEAVTEGIGALCGLLARNIDGMVGFEYREIDGRTVLEFGNRLFTPKREAPNMAWAEINPAIDSNGFMENIRRTRSDFVHGEDNVVNYRVEKTAADSVKSTDKIPPQNIHVGDLVDITFSVIGVEGNSLKKGGRPVLVLRSVTLLDDTHTAEWLKRKLLLHKPSRLDTAVQL</sequence>
<dbReference type="AlphaFoldDB" id="A0A0D0CSD0"/>
<dbReference type="EMBL" id="KN834768">
    <property type="protein sequence ID" value="KIK62222.1"/>
    <property type="molecule type" value="Genomic_DNA"/>
</dbReference>
<dbReference type="OrthoDB" id="2999523at2759"/>
<accession>A0A0D0CSD0</accession>
<protein>
    <submittedName>
        <fullName evidence="1">Uncharacterized protein</fullName>
    </submittedName>
</protein>
<dbReference type="HOGENOM" id="CLU_1209948_0_0_1"/>
<keyword evidence="2" id="KW-1185">Reference proteome</keyword>
<evidence type="ECO:0000313" key="2">
    <source>
        <dbReference type="Proteomes" id="UP000053593"/>
    </source>
</evidence>
<gene>
    <name evidence="1" type="ORF">GYMLUDRAFT_242905</name>
</gene>
<name>A0A0D0CSD0_9AGAR</name>
<evidence type="ECO:0000313" key="1">
    <source>
        <dbReference type="EMBL" id="KIK62222.1"/>
    </source>
</evidence>
<organism evidence="1 2">
    <name type="scientific">Collybiopsis luxurians FD-317 M1</name>
    <dbReference type="NCBI Taxonomy" id="944289"/>
    <lineage>
        <taxon>Eukaryota</taxon>
        <taxon>Fungi</taxon>
        <taxon>Dikarya</taxon>
        <taxon>Basidiomycota</taxon>
        <taxon>Agaricomycotina</taxon>
        <taxon>Agaricomycetes</taxon>
        <taxon>Agaricomycetidae</taxon>
        <taxon>Agaricales</taxon>
        <taxon>Marasmiineae</taxon>
        <taxon>Omphalotaceae</taxon>
        <taxon>Collybiopsis</taxon>
        <taxon>Collybiopsis luxurians</taxon>
    </lineage>
</organism>